<accession>A0A1I4TGI4</accession>
<keyword evidence="2" id="KW-0732">Signal</keyword>
<proteinExistence type="inferred from homology"/>
<evidence type="ECO:0000259" key="3">
    <source>
        <dbReference type="Pfam" id="PF00263"/>
    </source>
</evidence>
<reference evidence="6 7" key="1">
    <citation type="submission" date="2017-12" db="EMBL/GenBank/DDBJ databases">
        <title>Anaerobic carbon monoxide metabolism by Pleomorphomonas carboxyditropha sp. nov., a new mesophilic hydrogenogenic carboxidotroph.</title>
        <authorList>
            <person name="Esquivel-Elizondo S."/>
            <person name="Krajmalnik-Brown R."/>
        </authorList>
    </citation>
    <scope>NUCLEOTIDE SEQUENCE [LARGE SCALE GENOMIC DNA]</scope>
    <source>
        <strain evidence="6 7">R5-392</strain>
    </source>
</reference>
<name>A0A1I4TGI4_9HYPH</name>
<dbReference type="PANTHER" id="PTHR30332:SF17">
    <property type="entry name" value="TYPE IV PILIATION SYSTEM PROTEIN DR_0774-RELATED"/>
    <property type="match status" value="1"/>
</dbReference>
<sequence>MTPSTQAAFRLVVLLLLALTVALPANAASPVRMTAATSGQSFAIAKGVPQMIVTTAAFSEIVVGDPALADAWPLTDKSFMVLGTKGGVTGIVLFDKERNVVGAADFEIALHTDRLQEALERKLPDARVDVSSANGSIVLSGVAADQKTIDEAGAIAKEFGGDKVVNTVDIGGGKQVQLKVRFLEATRSANRELGLGWAVQTDGFAVGVGSSSLASGSTPFGEIVSQVLSGGLSVDMVVQALEARGLARSLAEPNLVALSGQTSSFLAGGEFPVPVAGDNESVTIEFKKFGVGLDFTPTVAPNGLIHLNIKPEVSEIDYSAAVTINNITIPGLKVRRSDSTLELRDGQSFVIAGLLTNSRSVSNNRVPWLGSVPVLGNLFRSTAYKRSETDLVIIVTPHIVDPLGAGSSIATPFDRALPGSDLDAFARGNAEVPPDTAAYVAANGASTGGYILDLVR</sequence>
<evidence type="ECO:0000313" key="6">
    <source>
        <dbReference type="EMBL" id="PKR87238.1"/>
    </source>
</evidence>
<evidence type="ECO:0000259" key="5">
    <source>
        <dbReference type="Pfam" id="PF13629"/>
    </source>
</evidence>
<dbReference type="AlphaFoldDB" id="A0A1I4TGI4"/>
<feature type="domain" description="Pilus formation protein N-terminal" evidence="5">
    <location>
        <begin position="42"/>
        <end position="105"/>
    </location>
</feature>
<feature type="chain" id="PRO_5015065732" evidence="2">
    <location>
        <begin position="28"/>
        <end position="456"/>
    </location>
</feature>
<dbReference type="Pfam" id="PF13629">
    <property type="entry name" value="T2SS-T3SS_pil_N"/>
    <property type="match status" value="1"/>
</dbReference>
<evidence type="ECO:0000256" key="2">
    <source>
        <dbReference type="SAM" id="SignalP"/>
    </source>
</evidence>
<evidence type="ECO:0000256" key="1">
    <source>
        <dbReference type="RuleBase" id="RU004003"/>
    </source>
</evidence>
<dbReference type="InterPro" id="IPR004846">
    <property type="entry name" value="T2SS/T3SS_dom"/>
</dbReference>
<dbReference type="GO" id="GO:0015627">
    <property type="term" value="C:type II protein secretion system complex"/>
    <property type="evidence" value="ECO:0007669"/>
    <property type="project" value="TreeGrafter"/>
</dbReference>
<feature type="signal peptide" evidence="2">
    <location>
        <begin position="1"/>
        <end position="27"/>
    </location>
</feature>
<dbReference type="RefSeq" id="WP_101291286.1">
    <property type="nucleotide sequence ID" value="NZ_FOUQ01000005.1"/>
</dbReference>
<organism evidence="6 7">
    <name type="scientific">Pleomorphomonas diazotrophica</name>
    <dbReference type="NCBI Taxonomy" id="1166257"/>
    <lineage>
        <taxon>Bacteria</taxon>
        <taxon>Pseudomonadati</taxon>
        <taxon>Pseudomonadota</taxon>
        <taxon>Alphaproteobacteria</taxon>
        <taxon>Hyphomicrobiales</taxon>
        <taxon>Pleomorphomonadaceae</taxon>
        <taxon>Pleomorphomonas</taxon>
    </lineage>
</organism>
<feature type="domain" description="Type II/III secretion system secretin-like" evidence="3">
    <location>
        <begin position="240"/>
        <end position="401"/>
    </location>
</feature>
<comment type="similarity">
    <text evidence="1">Belongs to the bacterial secretin family.</text>
</comment>
<dbReference type="PRINTS" id="PR00811">
    <property type="entry name" value="BCTERIALGSPD"/>
</dbReference>
<feature type="domain" description="BON" evidence="4">
    <location>
        <begin position="113"/>
        <end position="168"/>
    </location>
</feature>
<evidence type="ECO:0000259" key="4">
    <source>
        <dbReference type="Pfam" id="PF04972"/>
    </source>
</evidence>
<dbReference type="InterPro" id="IPR032789">
    <property type="entry name" value="T2SS-T3SS_pil_N"/>
</dbReference>
<protein>
    <submittedName>
        <fullName evidence="6">Secretin</fullName>
    </submittedName>
</protein>
<dbReference type="Proteomes" id="UP000233491">
    <property type="component" value="Unassembled WGS sequence"/>
</dbReference>
<dbReference type="Pfam" id="PF00263">
    <property type="entry name" value="Secretin"/>
    <property type="match status" value="1"/>
</dbReference>
<gene>
    <name evidence="6" type="ORF">CXZ10_20775</name>
</gene>
<dbReference type="InterPro" id="IPR001775">
    <property type="entry name" value="GspD/PilQ"/>
</dbReference>
<dbReference type="Pfam" id="PF04972">
    <property type="entry name" value="BON"/>
    <property type="match status" value="1"/>
</dbReference>
<comment type="caution">
    <text evidence="6">The sequence shown here is derived from an EMBL/GenBank/DDBJ whole genome shotgun (WGS) entry which is preliminary data.</text>
</comment>
<keyword evidence="7" id="KW-1185">Reference proteome</keyword>
<dbReference type="PANTHER" id="PTHR30332">
    <property type="entry name" value="PROBABLE GENERAL SECRETION PATHWAY PROTEIN D"/>
    <property type="match status" value="1"/>
</dbReference>
<dbReference type="OrthoDB" id="9775455at2"/>
<dbReference type="GO" id="GO:0009306">
    <property type="term" value="P:protein secretion"/>
    <property type="evidence" value="ECO:0007669"/>
    <property type="project" value="InterPro"/>
</dbReference>
<dbReference type="InterPro" id="IPR007055">
    <property type="entry name" value="BON_dom"/>
</dbReference>
<dbReference type="InterPro" id="IPR050810">
    <property type="entry name" value="Bact_Secretion_Sys_Channel"/>
</dbReference>
<evidence type="ECO:0000313" key="7">
    <source>
        <dbReference type="Proteomes" id="UP000233491"/>
    </source>
</evidence>
<dbReference type="EMBL" id="PJNW01000023">
    <property type="protein sequence ID" value="PKR87238.1"/>
    <property type="molecule type" value="Genomic_DNA"/>
</dbReference>